<gene>
    <name evidence="1" type="ORF">NCTC11429_04985</name>
</gene>
<dbReference type="Proteomes" id="UP000308196">
    <property type="component" value="Chromosome"/>
</dbReference>
<proteinExistence type="predicted"/>
<reference evidence="1 2" key="1">
    <citation type="submission" date="2019-05" db="EMBL/GenBank/DDBJ databases">
        <authorList>
            <consortium name="Pathogen Informatics"/>
        </authorList>
    </citation>
    <scope>NUCLEOTIDE SEQUENCE [LARGE SCALE GENOMIC DNA]</scope>
    <source>
        <strain evidence="1 2">NCTC11429</strain>
    </source>
</reference>
<organism evidence="1 2">
    <name type="scientific">Sphingobacterium thalpophilum</name>
    <dbReference type="NCBI Taxonomy" id="259"/>
    <lineage>
        <taxon>Bacteria</taxon>
        <taxon>Pseudomonadati</taxon>
        <taxon>Bacteroidota</taxon>
        <taxon>Sphingobacteriia</taxon>
        <taxon>Sphingobacteriales</taxon>
        <taxon>Sphingobacteriaceae</taxon>
        <taxon>Sphingobacterium</taxon>
    </lineage>
</organism>
<evidence type="ECO:0000313" key="2">
    <source>
        <dbReference type="Proteomes" id="UP000308196"/>
    </source>
</evidence>
<protein>
    <submittedName>
        <fullName evidence="1">Uncharacterized protein</fullName>
    </submittedName>
</protein>
<name>A0A4U9W5N6_9SPHI</name>
<sequence>MLAISVFNQFHKETQTAATADRICLYEYQKRSLVNQRQPAATENSYFRKKHGFYKTFAAYFSLFR</sequence>
<accession>A0A4U9W5N6</accession>
<dbReference type="AlphaFoldDB" id="A0A4U9W5N6"/>
<dbReference type="EMBL" id="LR590484">
    <property type="protein sequence ID" value="VTR54073.1"/>
    <property type="molecule type" value="Genomic_DNA"/>
</dbReference>
<evidence type="ECO:0000313" key="1">
    <source>
        <dbReference type="EMBL" id="VTR54073.1"/>
    </source>
</evidence>
<dbReference type="KEGG" id="stha:NCTC11429_04985"/>